<accession>A0ABW1ZCY8</accession>
<dbReference type="PANTHER" id="PTHR34309:SF1">
    <property type="entry name" value="PROTEIN GLCG"/>
    <property type="match status" value="1"/>
</dbReference>
<gene>
    <name evidence="1" type="ORF">ACFQBQ_17140</name>
</gene>
<dbReference type="Gene3D" id="3.30.450.150">
    <property type="entry name" value="Haem-degrading domain"/>
    <property type="match status" value="1"/>
</dbReference>
<proteinExistence type="predicted"/>
<dbReference type="Pfam" id="PF03928">
    <property type="entry name" value="HbpS-like"/>
    <property type="match status" value="1"/>
</dbReference>
<dbReference type="EMBL" id="JBHSWI010000001">
    <property type="protein sequence ID" value="MFC6647264.1"/>
    <property type="molecule type" value="Genomic_DNA"/>
</dbReference>
<keyword evidence="2" id="KW-1185">Reference proteome</keyword>
<dbReference type="RefSeq" id="WP_263370829.1">
    <property type="nucleotide sequence ID" value="NZ_JAGSYD010000002.1"/>
</dbReference>
<name>A0ABW1ZCY8_9BACT</name>
<sequence length="136" mass="14142">MSVAYKTVQLVDAKRVVEAAVKKAEELKRPVSIAVVGADGYLLAFERMEGAPLASVDLAMKKAWTAKAFNLATKDLAKLAQPGGEFYGVESDARVVLMMGGVPLLQDNLAIGAMGVAGAKSTAQDVEIAEAGATAF</sequence>
<protein>
    <submittedName>
        <fullName evidence="1">Heme-binding protein</fullName>
    </submittedName>
</protein>
<dbReference type="PANTHER" id="PTHR34309">
    <property type="entry name" value="SLR1406 PROTEIN"/>
    <property type="match status" value="1"/>
</dbReference>
<reference evidence="2" key="1">
    <citation type="journal article" date="2019" name="Int. J. Syst. Evol. Microbiol.">
        <title>The Global Catalogue of Microorganisms (GCM) 10K type strain sequencing project: providing services to taxonomists for standard genome sequencing and annotation.</title>
        <authorList>
            <consortium name="The Broad Institute Genomics Platform"/>
            <consortium name="The Broad Institute Genome Sequencing Center for Infectious Disease"/>
            <person name="Wu L."/>
            <person name="Ma J."/>
        </authorList>
    </citation>
    <scope>NUCLEOTIDE SEQUENCE [LARGE SCALE GENOMIC DNA]</scope>
    <source>
        <strain evidence="2">CGMCC 1.16026</strain>
    </source>
</reference>
<evidence type="ECO:0000313" key="2">
    <source>
        <dbReference type="Proteomes" id="UP001596391"/>
    </source>
</evidence>
<dbReference type="SUPFAM" id="SSF143744">
    <property type="entry name" value="GlcG-like"/>
    <property type="match status" value="1"/>
</dbReference>
<dbReference type="Proteomes" id="UP001596391">
    <property type="component" value="Unassembled WGS sequence"/>
</dbReference>
<evidence type="ECO:0000313" key="1">
    <source>
        <dbReference type="EMBL" id="MFC6647264.1"/>
    </source>
</evidence>
<comment type="caution">
    <text evidence="1">The sequence shown here is derived from an EMBL/GenBank/DDBJ whole genome shotgun (WGS) entry which is preliminary data.</text>
</comment>
<organism evidence="1 2">
    <name type="scientific">Granulicella cerasi</name>
    <dbReference type="NCBI Taxonomy" id="741063"/>
    <lineage>
        <taxon>Bacteria</taxon>
        <taxon>Pseudomonadati</taxon>
        <taxon>Acidobacteriota</taxon>
        <taxon>Terriglobia</taxon>
        <taxon>Terriglobales</taxon>
        <taxon>Acidobacteriaceae</taxon>
        <taxon>Granulicella</taxon>
    </lineage>
</organism>
<dbReference type="InterPro" id="IPR005624">
    <property type="entry name" value="PduO/GlcC-like"/>
</dbReference>
<dbReference type="InterPro" id="IPR038084">
    <property type="entry name" value="PduO/GlcC-like_sf"/>
</dbReference>
<dbReference type="InterPro" id="IPR052517">
    <property type="entry name" value="GlcG_carb_metab_protein"/>
</dbReference>